<protein>
    <submittedName>
        <fullName evidence="1">Uncharacterized protein</fullName>
    </submittedName>
</protein>
<name>A0A7M2QPB1_9ZZZZ</name>
<evidence type="ECO:0000313" key="1">
    <source>
        <dbReference type="EMBL" id="QOV05741.1"/>
    </source>
</evidence>
<proteinExistence type="predicted"/>
<sequence>MRIHVRTAPASRKAQNGDQKMIIGVLHERISTRILMRGWNEEKGEGCYYLAWDKTGGRQCHEWVPVTDLVGRSPYKRRYYPEIDGPREGPTR</sequence>
<organism evidence="1">
    <name type="scientific">feces metagenome</name>
    <dbReference type="NCBI Taxonomy" id="1861841"/>
    <lineage>
        <taxon>unclassified sequences</taxon>
        <taxon>metagenomes</taxon>
        <taxon>organismal metagenomes</taxon>
    </lineage>
</organism>
<reference evidence="1" key="1">
    <citation type="submission" date="2020-09" db="EMBL/GenBank/DDBJ databases">
        <authorList>
            <person name="Eze J.U."/>
            <person name="Rahube T.O."/>
        </authorList>
    </citation>
    <scope>NUCLEOTIDE SEQUENCE</scope>
</reference>
<dbReference type="EMBL" id="MT993629">
    <property type="protein sequence ID" value="QOV05741.1"/>
    <property type="molecule type" value="Genomic_DNA"/>
</dbReference>
<dbReference type="AlphaFoldDB" id="A0A7M2QPB1"/>
<accession>A0A7M2QPB1</accession>